<dbReference type="NCBIfam" id="NF004231">
    <property type="entry name" value="PRK05679.1"/>
    <property type="match status" value="1"/>
</dbReference>
<evidence type="ECO:0000256" key="5">
    <source>
        <dbReference type="ARBA" id="ARBA00022630"/>
    </source>
</evidence>
<dbReference type="NCBIfam" id="TIGR00558">
    <property type="entry name" value="pdxH"/>
    <property type="match status" value="1"/>
</dbReference>
<dbReference type="AlphaFoldDB" id="A0A371FCX2"/>
<dbReference type="Gene3D" id="2.30.110.10">
    <property type="entry name" value="Electron Transport, Fmn-binding Protein, Chain A"/>
    <property type="match status" value="1"/>
</dbReference>
<dbReference type="FunFam" id="3.40.50.10260:FF:000006">
    <property type="entry name" value="NAD(P)H-hydrate epimerase"/>
    <property type="match status" value="1"/>
</dbReference>
<evidence type="ECO:0000256" key="7">
    <source>
        <dbReference type="ARBA" id="ARBA00023002"/>
    </source>
</evidence>
<comment type="pathway">
    <text evidence="3">Cofactor metabolism; pyridoxal 5'-phosphate salvage; pyridoxal 5'-phosphate from pyridoxine 5'-phosphate: step 1/1.</text>
</comment>
<keyword evidence="5" id="KW-0285">Flavoprotein</keyword>
<evidence type="ECO:0000256" key="2">
    <source>
        <dbReference type="ARBA" id="ARBA00004738"/>
    </source>
</evidence>
<evidence type="ECO:0000313" key="9">
    <source>
        <dbReference type="EMBL" id="RDX76148.1"/>
    </source>
</evidence>
<dbReference type="InterPro" id="IPR011576">
    <property type="entry name" value="Pyridox_Oxase_N"/>
</dbReference>
<evidence type="ECO:0000259" key="8">
    <source>
        <dbReference type="PROSITE" id="PS51385"/>
    </source>
</evidence>
<feature type="domain" description="YjeF N-terminal" evidence="8">
    <location>
        <begin position="95"/>
        <end position="311"/>
    </location>
</feature>
<proteinExistence type="inferred from homology"/>
<dbReference type="UniPathway" id="UPA01068">
    <property type="reaction ID" value="UER00304"/>
</dbReference>
<dbReference type="GO" id="GO:0004733">
    <property type="term" value="F:pyridoxamine phosphate oxidase activity"/>
    <property type="evidence" value="ECO:0007669"/>
    <property type="project" value="UniProtKB-EC"/>
</dbReference>
<comment type="cofactor">
    <cofactor evidence="1">
        <name>FMN</name>
        <dbReference type="ChEBI" id="CHEBI:58210"/>
    </cofactor>
</comment>
<organism evidence="9 10">
    <name type="scientific">Mucuna pruriens</name>
    <name type="common">Velvet bean</name>
    <name type="synonym">Dolichos pruriens</name>
    <dbReference type="NCBI Taxonomy" id="157652"/>
    <lineage>
        <taxon>Eukaryota</taxon>
        <taxon>Viridiplantae</taxon>
        <taxon>Streptophyta</taxon>
        <taxon>Embryophyta</taxon>
        <taxon>Tracheophyta</taxon>
        <taxon>Spermatophyta</taxon>
        <taxon>Magnoliopsida</taxon>
        <taxon>eudicotyledons</taxon>
        <taxon>Gunneridae</taxon>
        <taxon>Pentapetalae</taxon>
        <taxon>rosids</taxon>
        <taxon>fabids</taxon>
        <taxon>Fabales</taxon>
        <taxon>Fabaceae</taxon>
        <taxon>Papilionoideae</taxon>
        <taxon>50 kb inversion clade</taxon>
        <taxon>NPAAA clade</taxon>
        <taxon>indigoferoid/millettioid clade</taxon>
        <taxon>Phaseoleae</taxon>
        <taxon>Mucuna</taxon>
    </lineage>
</organism>
<dbReference type="Proteomes" id="UP000257109">
    <property type="component" value="Unassembled WGS sequence"/>
</dbReference>
<dbReference type="PROSITE" id="PS51385">
    <property type="entry name" value="YJEF_N"/>
    <property type="match status" value="1"/>
</dbReference>
<dbReference type="EMBL" id="QJKJ01009608">
    <property type="protein sequence ID" value="RDX76148.1"/>
    <property type="molecule type" value="Genomic_DNA"/>
</dbReference>
<dbReference type="PANTHER" id="PTHR10851">
    <property type="entry name" value="PYRIDOXINE-5-PHOSPHATE OXIDASE"/>
    <property type="match status" value="1"/>
</dbReference>
<dbReference type="HAMAP" id="MF_01629">
    <property type="entry name" value="PdxH"/>
    <property type="match status" value="1"/>
</dbReference>
<dbReference type="SUPFAM" id="SSF64153">
    <property type="entry name" value="YjeF N-terminal domain-like"/>
    <property type="match status" value="1"/>
</dbReference>
<dbReference type="STRING" id="157652.A0A371FCX2"/>
<evidence type="ECO:0000256" key="1">
    <source>
        <dbReference type="ARBA" id="ARBA00001917"/>
    </source>
</evidence>
<dbReference type="SUPFAM" id="SSF50475">
    <property type="entry name" value="FMN-binding split barrel"/>
    <property type="match status" value="1"/>
</dbReference>
<dbReference type="InterPro" id="IPR012349">
    <property type="entry name" value="Split_barrel_FMN-bd"/>
</dbReference>
<dbReference type="Pfam" id="PF10590">
    <property type="entry name" value="PNP_phzG_C"/>
    <property type="match status" value="1"/>
</dbReference>
<comment type="caution">
    <text evidence="9">The sequence shown here is derived from an EMBL/GenBank/DDBJ whole genome shotgun (WGS) entry which is preliminary data.</text>
</comment>
<keyword evidence="7" id="KW-0560">Oxidoreductase</keyword>
<dbReference type="OrthoDB" id="10064708at2759"/>
<dbReference type="InterPro" id="IPR004443">
    <property type="entry name" value="YjeF_N_dom"/>
</dbReference>
<accession>A0A371FCX2</accession>
<dbReference type="GO" id="GO:0010181">
    <property type="term" value="F:FMN binding"/>
    <property type="evidence" value="ECO:0007669"/>
    <property type="project" value="InterPro"/>
</dbReference>
<dbReference type="HAMAP" id="MF_01966">
    <property type="entry name" value="NADHX_epimerase"/>
    <property type="match status" value="1"/>
</dbReference>
<evidence type="ECO:0000256" key="4">
    <source>
        <dbReference type="ARBA" id="ARBA00012801"/>
    </source>
</evidence>
<sequence length="576" mass="64314">MHSLVPKGSRRSVIMTCLCLTHSLTKTSHATTFSPSLGNRNPLFQIFSGFLRPRFRAFPINFSASPSPTASSFASFQSMASFDADSVTFLTQREAAEIDETLMGPLGFSVDQLMELAGLSVATSISEVYKPSEYCRVLTICGPGNNGGDGLVAARHLHHFGYKPFVCYPKRTAKPLFAGLVTQLEALSIPFLSVEELPSDLSNGFDILVDAMFGFSFHGSPRPPFDDLIQRLVSLHNSNQIGQKRSVIVSVDIPSGWHVEEGDIDGTGIQPDMLVSLTAPKLSAKKFGGPHHFLGGRFVPPAIAEKYKLILPPYPGTSMCVRIGKPPQIDISALRENYVSPEFLEEKVEADPINQFRKWFDDALAAGLKEPNAMALSTVGKDGKPSSRMVLLKGLDKDGFVWLVIIYYFYVRTVVQCYLANAYLCSPTAIAFHRYTNYESRKARELSENPRASLLFYWDGLNRQVRVEGPVQKVSDEESEQYFHSRPRGSQIGAIVSKQSTVVPGRHVLHEEYKELEQKYADGSLIPKPKNWGGYKLTPQLFEFWQGQQSRLHDRLQYTPHEINGERLWKVERLAP</sequence>
<name>A0A371FCX2_MUCPR</name>
<reference evidence="9" key="1">
    <citation type="submission" date="2018-05" db="EMBL/GenBank/DDBJ databases">
        <title>Draft genome of Mucuna pruriens seed.</title>
        <authorList>
            <person name="Nnadi N.E."/>
            <person name="Vos R."/>
            <person name="Hasami M.H."/>
            <person name="Devisetty U.K."/>
            <person name="Aguiy J.C."/>
        </authorList>
    </citation>
    <scope>NUCLEOTIDE SEQUENCE [LARGE SCALE GENOMIC DNA]</scope>
    <source>
        <strain evidence="9">JCA_2017</strain>
    </source>
</reference>
<keyword evidence="6" id="KW-0288">FMN</keyword>
<dbReference type="Pfam" id="PF01243">
    <property type="entry name" value="PNPOx_N"/>
    <property type="match status" value="1"/>
</dbReference>
<dbReference type="InterPro" id="IPR019576">
    <property type="entry name" value="Pyridoxamine_oxidase_dimer_C"/>
</dbReference>
<protein>
    <recommendedName>
        <fullName evidence="4">pyridoxal 5'-phosphate synthase</fullName>
        <ecNumber evidence="4">1.4.3.5</ecNumber>
    </recommendedName>
</protein>
<evidence type="ECO:0000313" key="10">
    <source>
        <dbReference type="Proteomes" id="UP000257109"/>
    </source>
</evidence>
<evidence type="ECO:0000256" key="3">
    <source>
        <dbReference type="ARBA" id="ARBA00005037"/>
    </source>
</evidence>
<dbReference type="Pfam" id="PF03853">
    <property type="entry name" value="YjeF_N"/>
    <property type="match status" value="1"/>
</dbReference>
<comment type="pathway">
    <text evidence="2">Cofactor metabolism; pyridoxal 5'-phosphate salvage; pyridoxal 5'-phosphate from pyridoxamine 5'-phosphate: step 1/1.</text>
</comment>
<dbReference type="GO" id="GO:0008615">
    <property type="term" value="P:pyridoxine biosynthetic process"/>
    <property type="evidence" value="ECO:0007669"/>
    <property type="project" value="InterPro"/>
</dbReference>
<dbReference type="PANTHER" id="PTHR10851:SF0">
    <property type="entry name" value="PYRIDOXINE-5'-PHOSPHATE OXIDASE"/>
    <property type="match status" value="1"/>
</dbReference>
<feature type="non-terminal residue" evidence="9">
    <location>
        <position position="1"/>
    </location>
</feature>
<dbReference type="Gene3D" id="3.40.50.10260">
    <property type="entry name" value="YjeF N-terminal domain"/>
    <property type="match status" value="1"/>
</dbReference>
<dbReference type="PROSITE" id="PS01064">
    <property type="entry name" value="PYRIDOX_OXIDASE"/>
    <property type="match status" value="1"/>
</dbReference>
<evidence type="ECO:0000256" key="6">
    <source>
        <dbReference type="ARBA" id="ARBA00022643"/>
    </source>
</evidence>
<gene>
    <name evidence="9" type="primary">PPOX1</name>
    <name evidence="9" type="ORF">CR513_43888</name>
</gene>
<dbReference type="InterPro" id="IPR019740">
    <property type="entry name" value="Pyridox_Oxase_CS"/>
</dbReference>
<dbReference type="EC" id="1.4.3.5" evidence="4"/>
<dbReference type="NCBIfam" id="TIGR00197">
    <property type="entry name" value="yjeF_nterm"/>
    <property type="match status" value="1"/>
</dbReference>
<dbReference type="InterPro" id="IPR000659">
    <property type="entry name" value="Pyridox_Oxase"/>
</dbReference>
<dbReference type="InterPro" id="IPR036652">
    <property type="entry name" value="YjeF_N_dom_sf"/>
</dbReference>
<keyword evidence="10" id="KW-1185">Reference proteome</keyword>